<feature type="non-terminal residue" evidence="2">
    <location>
        <position position="1"/>
    </location>
</feature>
<reference evidence="2" key="1">
    <citation type="journal article" date="2014" name="Front. Microbiol.">
        <title>High frequency of phylogenetically diverse reductive dehalogenase-homologous genes in deep subseafloor sedimentary metagenomes.</title>
        <authorList>
            <person name="Kawai M."/>
            <person name="Futagami T."/>
            <person name="Toyoda A."/>
            <person name="Takaki Y."/>
            <person name="Nishi S."/>
            <person name="Hori S."/>
            <person name="Arai W."/>
            <person name="Tsubouchi T."/>
            <person name="Morono Y."/>
            <person name="Uchiyama I."/>
            <person name="Ito T."/>
            <person name="Fujiyama A."/>
            <person name="Inagaki F."/>
            <person name="Takami H."/>
        </authorList>
    </citation>
    <scope>NUCLEOTIDE SEQUENCE</scope>
    <source>
        <strain evidence="2">Expedition CK06-06</strain>
    </source>
</reference>
<keyword evidence="1" id="KW-0472">Membrane</keyword>
<comment type="caution">
    <text evidence="2">The sequence shown here is derived from an EMBL/GenBank/DDBJ whole genome shotgun (WGS) entry which is preliminary data.</text>
</comment>
<sequence>TSRSPELKIRVTVGTSTKWGWIGAGIIVAVIAGLVVGFRKLGRK</sequence>
<dbReference type="EMBL" id="BARU01045550">
    <property type="protein sequence ID" value="GAH94365.1"/>
    <property type="molecule type" value="Genomic_DNA"/>
</dbReference>
<name>X1KL98_9ZZZZ</name>
<protein>
    <submittedName>
        <fullName evidence="2">Uncharacterized protein</fullName>
    </submittedName>
</protein>
<evidence type="ECO:0000313" key="2">
    <source>
        <dbReference type="EMBL" id="GAH94365.1"/>
    </source>
</evidence>
<keyword evidence="1" id="KW-0812">Transmembrane</keyword>
<dbReference type="AlphaFoldDB" id="X1KL98"/>
<proteinExistence type="predicted"/>
<keyword evidence="1" id="KW-1133">Transmembrane helix</keyword>
<organism evidence="2">
    <name type="scientific">marine sediment metagenome</name>
    <dbReference type="NCBI Taxonomy" id="412755"/>
    <lineage>
        <taxon>unclassified sequences</taxon>
        <taxon>metagenomes</taxon>
        <taxon>ecological metagenomes</taxon>
    </lineage>
</organism>
<evidence type="ECO:0000256" key="1">
    <source>
        <dbReference type="SAM" id="Phobius"/>
    </source>
</evidence>
<feature type="transmembrane region" description="Helical" evidence="1">
    <location>
        <begin position="20"/>
        <end position="38"/>
    </location>
</feature>
<gene>
    <name evidence="2" type="ORF">S03H2_69068</name>
</gene>
<accession>X1KL98</accession>